<evidence type="ECO:0000256" key="1">
    <source>
        <dbReference type="SAM" id="MobiDB-lite"/>
    </source>
</evidence>
<keyword evidence="3" id="KW-1185">Reference proteome</keyword>
<sequence>MALDLTPLMTFAASRPVLLGAPLAAMLGAFLGLVSQVGPQTAAPVETRPLNYAALEDRLQPIEWPAGKVPDYVIGTDFLAKARPRETSPPHDAVEPPPMVHVAPEPEPPVLRATRPARDETRWPSAQGDILDLRLPEDDPPGPTLLN</sequence>
<evidence type="ECO:0000313" key="2">
    <source>
        <dbReference type="EMBL" id="ALL13853.1"/>
    </source>
</evidence>
<dbReference type="RefSeq" id="WP_062147344.1">
    <property type="nucleotide sequence ID" value="NZ_CP013002.1"/>
</dbReference>
<dbReference type="OrthoDB" id="7190219at2"/>
<feature type="compositionally biased region" description="Basic and acidic residues" evidence="1">
    <location>
        <begin position="83"/>
        <end position="94"/>
    </location>
</feature>
<dbReference type="STRING" id="69395.AQ619_11195"/>
<dbReference type="EMBL" id="CP013002">
    <property type="protein sequence ID" value="ALL13853.1"/>
    <property type="molecule type" value="Genomic_DNA"/>
</dbReference>
<dbReference type="AlphaFoldDB" id="A0A0P0P0I7"/>
<reference evidence="2 3" key="1">
    <citation type="submission" date="2015-10" db="EMBL/GenBank/DDBJ databases">
        <title>Conservation of the essential genome among Caulobacter and Brevundimonas species.</title>
        <authorList>
            <person name="Scott D."/>
            <person name="Ely B."/>
        </authorList>
    </citation>
    <scope>NUCLEOTIDE SEQUENCE [LARGE SCALE GENOMIC DNA]</scope>
    <source>
        <strain evidence="2 3">CB4</strain>
    </source>
</reference>
<proteinExistence type="predicted"/>
<accession>A0A0P0P0I7</accession>
<feature type="region of interest" description="Disordered" evidence="1">
    <location>
        <begin position="83"/>
        <end position="147"/>
    </location>
</feature>
<name>A0A0P0P0I7_9CAUL</name>
<feature type="compositionally biased region" description="Pro residues" evidence="1">
    <location>
        <begin position="95"/>
        <end position="109"/>
    </location>
</feature>
<protein>
    <submittedName>
        <fullName evidence="2">Uncharacterized protein</fullName>
    </submittedName>
</protein>
<evidence type="ECO:0000313" key="3">
    <source>
        <dbReference type="Proteomes" id="UP000056905"/>
    </source>
</evidence>
<organism evidence="2 3">
    <name type="scientific">Caulobacter henricii</name>
    <dbReference type="NCBI Taxonomy" id="69395"/>
    <lineage>
        <taxon>Bacteria</taxon>
        <taxon>Pseudomonadati</taxon>
        <taxon>Pseudomonadota</taxon>
        <taxon>Alphaproteobacteria</taxon>
        <taxon>Caulobacterales</taxon>
        <taxon>Caulobacteraceae</taxon>
        <taxon>Caulobacter</taxon>
    </lineage>
</organism>
<dbReference type="KEGG" id="chq:AQ619_11195"/>
<gene>
    <name evidence="2" type="ORF">AQ619_11195</name>
</gene>
<dbReference type="Proteomes" id="UP000056905">
    <property type="component" value="Chromosome"/>
</dbReference>